<proteinExistence type="predicted"/>
<feature type="signal peptide" evidence="1">
    <location>
        <begin position="1"/>
        <end position="19"/>
    </location>
</feature>
<gene>
    <name evidence="3" type="ORF">TI39_contig589g00003</name>
</gene>
<accession>A0A0F4GLG2</accession>
<evidence type="ECO:0000259" key="2">
    <source>
        <dbReference type="Pfam" id="PF16862"/>
    </source>
</evidence>
<protein>
    <submittedName>
        <fullName evidence="3">Glycoside hydrolase family 79 protein</fullName>
    </submittedName>
</protein>
<reference evidence="3 4" key="1">
    <citation type="submission" date="2015-03" db="EMBL/GenBank/DDBJ databases">
        <title>RNA-seq based gene annotation and comparative genomics of four Zymoseptoria species reveal species-specific pathogenicity related genes and transposable element activity.</title>
        <authorList>
            <person name="Grandaubert J."/>
            <person name="Bhattacharyya A."/>
            <person name="Stukenbrock E.H."/>
        </authorList>
    </citation>
    <scope>NUCLEOTIDE SEQUENCE [LARGE SCALE GENOMIC DNA]</scope>
    <source>
        <strain evidence="3 4">Zb18110</strain>
    </source>
</reference>
<dbReference type="PANTHER" id="PTHR36183:SF2">
    <property type="entry name" value="BETA-GLUCURONIDASE C-TERMINAL DOMAIN-CONTAINING PROTEIN"/>
    <property type="match status" value="1"/>
</dbReference>
<organism evidence="3 4">
    <name type="scientific">Zymoseptoria brevis</name>
    <dbReference type="NCBI Taxonomy" id="1047168"/>
    <lineage>
        <taxon>Eukaryota</taxon>
        <taxon>Fungi</taxon>
        <taxon>Dikarya</taxon>
        <taxon>Ascomycota</taxon>
        <taxon>Pezizomycotina</taxon>
        <taxon>Dothideomycetes</taxon>
        <taxon>Dothideomycetidae</taxon>
        <taxon>Mycosphaerellales</taxon>
        <taxon>Mycosphaerellaceae</taxon>
        <taxon>Zymoseptoria</taxon>
    </lineage>
</organism>
<keyword evidence="1" id="KW-0732">Signal</keyword>
<sequence>MAFSRVTTIGALIGTLAFAFPKASDYYGPPDPISVPECPPPNAGVPLESFMSYSIEFSSFPDFAGNLTSPNTFSDNLLSNIAEYAGSKPHIRVGGNTQDFPFFDESLEVAFVGVFNETLSADYPTTLTIGPAYFESYLTWPDTKYVHGFNLGKNSSSFRASLLKSVPYVCKAMGDGRLLNWELGNEPDLFREQSVRANTWDESEYVQEWLFWTRAIRAELEKSCPELGQPEWYAPSFAGTGNNSLDPSTAWAAGLDEDKNIPIISSHNYISGATTPGVTLQGTLMNHTSSAESIAKQLNASRLLHDLAPGTPFILGEHNSLFRQGRPGLSNTFGAALWAVDFNLLCAANNIRRVHMHMGTNYRYQSWQPIDTDKDPIGTKAPYYGNVAVAAFLGDLTCSAPSIVNIPLPTELEAAYAAYEEGELQSMIVINLNAYNATDYNAEYITGFPRPVQTYSFDLGVSSAGKEISLQRLIANGSDAISGITYDGYSYNCELDEGKPVLLQNVTRGETVAVDEHGKVSVEVPWSSAVVLKFE</sequence>
<dbReference type="GO" id="GO:0016787">
    <property type="term" value="F:hydrolase activity"/>
    <property type="evidence" value="ECO:0007669"/>
    <property type="project" value="UniProtKB-KW"/>
</dbReference>
<feature type="domain" description="Beta-glucuronidase C-terminal" evidence="2">
    <location>
        <begin position="415"/>
        <end position="531"/>
    </location>
</feature>
<dbReference type="SUPFAM" id="SSF51445">
    <property type="entry name" value="(Trans)glycosidases"/>
    <property type="match status" value="1"/>
</dbReference>
<name>A0A0F4GLG2_9PEZI</name>
<dbReference type="Pfam" id="PF16862">
    <property type="entry name" value="Glyco_hydro_79C"/>
    <property type="match status" value="1"/>
</dbReference>
<dbReference type="InterPro" id="IPR031728">
    <property type="entry name" value="GlcAase_C"/>
</dbReference>
<evidence type="ECO:0000313" key="4">
    <source>
        <dbReference type="Proteomes" id="UP000033647"/>
    </source>
</evidence>
<dbReference type="InterPro" id="IPR017853">
    <property type="entry name" value="GH"/>
</dbReference>
<feature type="chain" id="PRO_5002468926" evidence="1">
    <location>
        <begin position="20"/>
        <end position="535"/>
    </location>
</feature>
<dbReference type="Proteomes" id="UP000033647">
    <property type="component" value="Unassembled WGS sequence"/>
</dbReference>
<keyword evidence="4" id="KW-1185">Reference proteome</keyword>
<dbReference type="OrthoDB" id="2831684at2759"/>
<evidence type="ECO:0000256" key="1">
    <source>
        <dbReference type="SAM" id="SignalP"/>
    </source>
</evidence>
<dbReference type="AlphaFoldDB" id="A0A0F4GLG2"/>
<dbReference type="Gene3D" id="3.20.20.80">
    <property type="entry name" value="Glycosidases"/>
    <property type="match status" value="1"/>
</dbReference>
<keyword evidence="3" id="KW-0378">Hydrolase</keyword>
<comment type="caution">
    <text evidence="3">The sequence shown here is derived from an EMBL/GenBank/DDBJ whole genome shotgun (WGS) entry which is preliminary data.</text>
</comment>
<evidence type="ECO:0000313" key="3">
    <source>
        <dbReference type="EMBL" id="KJX97015.1"/>
    </source>
</evidence>
<dbReference type="EMBL" id="LAFY01000581">
    <property type="protein sequence ID" value="KJX97015.1"/>
    <property type="molecule type" value="Genomic_DNA"/>
</dbReference>
<dbReference type="PANTHER" id="PTHR36183">
    <property type="entry name" value="BETA-GLUCURONIDASE"/>
    <property type="match status" value="1"/>
</dbReference>
<dbReference type="InterPro" id="IPR052974">
    <property type="entry name" value="GH79_Enzymes"/>
</dbReference>